<feature type="transmembrane region" description="Helical" evidence="1">
    <location>
        <begin position="87"/>
        <end position="108"/>
    </location>
</feature>
<accession>A0A8J4H8T6</accession>
<keyword evidence="1" id="KW-0472">Membrane</keyword>
<dbReference type="Proteomes" id="UP000677918">
    <property type="component" value="Unassembled WGS sequence"/>
</dbReference>
<dbReference type="EMBL" id="BOVK01000072">
    <property type="protein sequence ID" value="GIQ71153.1"/>
    <property type="molecule type" value="Genomic_DNA"/>
</dbReference>
<evidence type="ECO:0000256" key="1">
    <source>
        <dbReference type="SAM" id="Phobius"/>
    </source>
</evidence>
<proteinExistence type="predicted"/>
<evidence type="ECO:0000313" key="2">
    <source>
        <dbReference type="EMBL" id="GIQ71153.1"/>
    </source>
</evidence>
<organism evidence="2 3">
    <name type="scientific">Xylanibacillus composti</name>
    <dbReference type="NCBI Taxonomy" id="1572762"/>
    <lineage>
        <taxon>Bacteria</taxon>
        <taxon>Bacillati</taxon>
        <taxon>Bacillota</taxon>
        <taxon>Bacilli</taxon>
        <taxon>Bacillales</taxon>
        <taxon>Paenibacillaceae</taxon>
        <taxon>Xylanibacillus</taxon>
    </lineage>
</organism>
<dbReference type="RefSeq" id="WP_213413952.1">
    <property type="nucleotide sequence ID" value="NZ_BOVK01000072.1"/>
</dbReference>
<keyword evidence="1" id="KW-1133">Transmembrane helix</keyword>
<reference evidence="2" key="1">
    <citation type="submission" date="2021-04" db="EMBL/GenBank/DDBJ databases">
        <title>Draft genome sequence of Xylanibacillus composti strain K13.</title>
        <authorList>
            <person name="Uke A."/>
            <person name="Chhe C."/>
            <person name="Baramee S."/>
            <person name="Kosugi A."/>
        </authorList>
    </citation>
    <scope>NUCLEOTIDE SEQUENCE</scope>
    <source>
        <strain evidence="2">K13</strain>
    </source>
</reference>
<keyword evidence="3" id="KW-1185">Reference proteome</keyword>
<protein>
    <submittedName>
        <fullName evidence="2">Uncharacterized protein</fullName>
    </submittedName>
</protein>
<dbReference type="AlphaFoldDB" id="A0A8J4H8T6"/>
<evidence type="ECO:0000313" key="3">
    <source>
        <dbReference type="Proteomes" id="UP000677918"/>
    </source>
</evidence>
<gene>
    <name evidence="2" type="ORF">XYCOK13_39770</name>
</gene>
<name>A0A8J4H8T6_9BACL</name>
<sequence>MHLLCSYPVQADTVLPHCNKPIVAMTTAGDLVPGIIDGVRDGVLYLRPVGKEAGIAMIQRVKKYNKNKISVPKKAKTKAFGFGYPSYGYGAGLALALPLFLLAALFAFPPFFI</sequence>
<keyword evidence="1" id="KW-0812">Transmembrane</keyword>
<comment type="caution">
    <text evidence="2">The sequence shown here is derived from an EMBL/GenBank/DDBJ whole genome shotgun (WGS) entry which is preliminary data.</text>
</comment>